<comment type="cofactor">
    <cofactor evidence="1 11">
        <name>FMN</name>
        <dbReference type="ChEBI" id="CHEBI:58210"/>
    </cofactor>
</comment>
<dbReference type="PANTHER" id="PTHR43665">
    <property type="entry name" value="ISOPENTENYL-DIPHOSPHATE DELTA-ISOMERASE"/>
    <property type="match status" value="1"/>
</dbReference>
<dbReference type="CDD" id="cd02811">
    <property type="entry name" value="IDI-2_FMN"/>
    <property type="match status" value="1"/>
</dbReference>
<dbReference type="Proteomes" id="UP001500547">
    <property type="component" value="Unassembled WGS sequence"/>
</dbReference>
<feature type="binding site" evidence="11">
    <location>
        <begin position="98"/>
        <end position="100"/>
    </location>
    <ligand>
        <name>substrate</name>
    </ligand>
</feature>
<keyword evidence="14" id="KW-1185">Reference proteome</keyword>
<keyword evidence="2 11" id="KW-0963">Cytoplasm</keyword>
<feature type="binding site" evidence="11">
    <location>
        <begin position="280"/>
        <end position="282"/>
    </location>
    <ligand>
        <name>FMN</name>
        <dbReference type="ChEBI" id="CHEBI:58210"/>
    </ligand>
</feature>
<sequence>MSRYEAFVARKREHILRALDDACQATGLSGLDDFELEHEALPDIDLDEVTLASRLLGQPAPTPFYVAGMTAGHPDAAKINRLLARACERRGWAMGVGSQRRQLSATRADAELDQWAQLRAEAPALVLFGNIGLSQIIGTPIHYLQDLVTSIRAQALAVHLNPLQECMQPEGTPQFRGGRAALQALCAELGVPVVLKETGCGFSARTLRSLEGIGLAAVDVSGLGGTHWGRIEGARAANTPGAGMQAQAAETFRNWGVSTAQSVIHARSTLPRVECWASGGVRSGLDAAKLIALGAERVGYARPALEAALAGEEVLDRWMAQQEHELRIALFCSGCIDPASLRLRHAAMMANTYFTWRRHSRERGNPEGFCFSKSGSLAGMTQGTRLRQARGFPRSRE</sequence>
<comment type="cofactor">
    <cofactor evidence="11">
        <name>NADPH</name>
        <dbReference type="ChEBI" id="CHEBI:57783"/>
    </cofactor>
</comment>
<keyword evidence="6 11" id="KW-0460">Magnesium</keyword>
<keyword evidence="5 11" id="KW-0479">Metal-binding</keyword>
<evidence type="ECO:0000256" key="10">
    <source>
        <dbReference type="ARBA" id="ARBA00025810"/>
    </source>
</evidence>
<keyword evidence="3 11" id="KW-0285">Flavoprotein</keyword>
<feature type="binding site" evidence="11">
    <location>
        <position position="164"/>
    </location>
    <ligand>
        <name>substrate</name>
    </ligand>
</feature>
<dbReference type="EMBL" id="BAABLD010000001">
    <property type="protein sequence ID" value="GAA5157719.1"/>
    <property type="molecule type" value="Genomic_DNA"/>
</dbReference>
<comment type="caution">
    <text evidence="11">Lacks conserved residue(s) required for the propagation of feature annotation.</text>
</comment>
<keyword evidence="8 11" id="KW-0414">Isoprene biosynthesis</keyword>
<dbReference type="EC" id="5.3.3.2" evidence="11"/>
<evidence type="ECO:0000256" key="3">
    <source>
        <dbReference type="ARBA" id="ARBA00022630"/>
    </source>
</evidence>
<evidence type="ECO:0000256" key="9">
    <source>
        <dbReference type="ARBA" id="ARBA00023235"/>
    </source>
</evidence>
<keyword evidence="9 11" id="KW-0413">Isomerase</keyword>
<proteinExistence type="inferred from homology"/>
<gene>
    <name evidence="11 13" type="primary">fni</name>
    <name evidence="13" type="ORF">GCM10025770_01340</name>
</gene>
<dbReference type="Gene3D" id="3.20.20.70">
    <property type="entry name" value="Aldolase class I"/>
    <property type="match status" value="1"/>
</dbReference>
<keyword evidence="4 11" id="KW-0288">FMN</keyword>
<comment type="cofactor">
    <cofactor evidence="11">
        <name>Mg(2+)</name>
        <dbReference type="ChEBI" id="CHEBI:18420"/>
    </cofactor>
</comment>
<evidence type="ECO:0000256" key="7">
    <source>
        <dbReference type="ARBA" id="ARBA00022857"/>
    </source>
</evidence>
<keyword evidence="7 11" id="KW-0521">NADP</keyword>
<comment type="subunit">
    <text evidence="10 11">Homooctamer. Dimer of tetramers.</text>
</comment>
<evidence type="ECO:0000313" key="14">
    <source>
        <dbReference type="Proteomes" id="UP001500547"/>
    </source>
</evidence>
<comment type="caution">
    <text evidence="13">The sequence shown here is derived from an EMBL/GenBank/DDBJ whole genome shotgun (WGS) entry which is preliminary data.</text>
</comment>
<feature type="domain" description="FMN-dependent dehydrogenase" evidence="12">
    <location>
        <begin position="182"/>
        <end position="342"/>
    </location>
</feature>
<dbReference type="NCBIfam" id="TIGR02151">
    <property type="entry name" value="IPP_isom_2"/>
    <property type="match status" value="1"/>
</dbReference>
<name>A0ABP9Q724_9RHOO</name>
<comment type="subcellular location">
    <subcellularLocation>
        <location evidence="11">Cytoplasm</location>
    </subcellularLocation>
</comment>
<comment type="catalytic activity">
    <reaction evidence="11">
        <text>isopentenyl diphosphate = dimethylallyl diphosphate</text>
        <dbReference type="Rhea" id="RHEA:23284"/>
        <dbReference type="ChEBI" id="CHEBI:57623"/>
        <dbReference type="ChEBI" id="CHEBI:128769"/>
        <dbReference type="EC" id="5.3.3.2"/>
    </reaction>
</comment>
<evidence type="ECO:0000256" key="2">
    <source>
        <dbReference type="ARBA" id="ARBA00022490"/>
    </source>
</evidence>
<feature type="binding site" evidence="11">
    <location>
        <position position="226"/>
    </location>
    <ligand>
        <name>FMN</name>
        <dbReference type="ChEBI" id="CHEBI:58210"/>
    </ligand>
</feature>
<feature type="binding site" evidence="11">
    <location>
        <begin position="10"/>
        <end position="11"/>
    </location>
    <ligand>
        <name>substrate</name>
    </ligand>
</feature>
<feature type="binding site" evidence="11">
    <location>
        <position position="196"/>
    </location>
    <ligand>
        <name>FMN</name>
        <dbReference type="ChEBI" id="CHEBI:58210"/>
    </ligand>
</feature>
<evidence type="ECO:0000259" key="12">
    <source>
        <dbReference type="Pfam" id="PF01070"/>
    </source>
</evidence>
<dbReference type="HAMAP" id="MF_00354">
    <property type="entry name" value="Idi_2"/>
    <property type="match status" value="1"/>
</dbReference>
<dbReference type="InterPro" id="IPR013785">
    <property type="entry name" value="Aldolase_TIM"/>
</dbReference>
<evidence type="ECO:0000256" key="6">
    <source>
        <dbReference type="ARBA" id="ARBA00022842"/>
    </source>
</evidence>
<dbReference type="PIRSF" id="PIRSF003314">
    <property type="entry name" value="IPP_isomerase"/>
    <property type="match status" value="1"/>
</dbReference>
<dbReference type="Pfam" id="PF01070">
    <property type="entry name" value="FMN_dh"/>
    <property type="match status" value="1"/>
</dbReference>
<feature type="binding site" evidence="11">
    <location>
        <position position="165"/>
    </location>
    <ligand>
        <name>Mg(2+)</name>
        <dbReference type="ChEBI" id="CHEBI:18420"/>
    </ligand>
</feature>
<comment type="function">
    <text evidence="11">Involved in the biosynthesis of isoprenoids. Catalyzes the 1,3-allylic rearrangement of the homoallylic substrate isopentenyl (IPP) to its allylic isomer, dimethylallyl diphosphate (DMAPP).</text>
</comment>
<protein>
    <recommendedName>
        <fullName evidence="11">Isopentenyl-diphosphate delta-isomerase</fullName>
        <shortName evidence="11">IPP isomerase</shortName>
        <ecNumber evidence="11">5.3.3.2</ecNumber>
    </recommendedName>
    <alternativeName>
        <fullName evidence="11">Isopentenyl diphosphate:dimethylallyl diphosphate isomerase</fullName>
    </alternativeName>
    <alternativeName>
        <fullName evidence="11">Isopentenyl pyrophosphate isomerase</fullName>
    </alternativeName>
    <alternativeName>
        <fullName evidence="11">Type 2 isopentenyl diphosphate isomerase</fullName>
        <shortName evidence="11">IDI-2</shortName>
    </alternativeName>
</protein>
<comment type="similarity">
    <text evidence="11">Belongs to the IPP isomerase type 2 family.</text>
</comment>
<feature type="binding site" evidence="11">
    <location>
        <position position="98"/>
    </location>
    <ligand>
        <name>FMN</name>
        <dbReference type="ChEBI" id="CHEBI:58210"/>
    </ligand>
</feature>
<organism evidence="13 14">
    <name type="scientific">Viridibacterium curvum</name>
    <dbReference type="NCBI Taxonomy" id="1101404"/>
    <lineage>
        <taxon>Bacteria</taxon>
        <taxon>Pseudomonadati</taxon>
        <taxon>Pseudomonadota</taxon>
        <taxon>Betaproteobacteria</taxon>
        <taxon>Rhodocyclales</taxon>
        <taxon>Rhodocyclaceae</taxon>
        <taxon>Viridibacterium</taxon>
    </lineage>
</organism>
<dbReference type="InterPro" id="IPR011179">
    <property type="entry name" value="IPdP_isomerase"/>
</dbReference>
<evidence type="ECO:0000256" key="4">
    <source>
        <dbReference type="ARBA" id="ARBA00022643"/>
    </source>
</evidence>
<accession>A0ABP9Q724</accession>
<feature type="binding site" evidence="11">
    <location>
        <begin position="301"/>
        <end position="302"/>
    </location>
    <ligand>
        <name>FMN</name>
        <dbReference type="ChEBI" id="CHEBI:58210"/>
    </ligand>
</feature>
<feature type="binding site" evidence="11">
    <location>
        <begin position="68"/>
        <end position="70"/>
    </location>
    <ligand>
        <name>FMN</name>
        <dbReference type="ChEBI" id="CHEBI:58210"/>
    </ligand>
</feature>
<dbReference type="InterPro" id="IPR000262">
    <property type="entry name" value="FMN-dep_DH"/>
</dbReference>
<evidence type="ECO:0000256" key="8">
    <source>
        <dbReference type="ARBA" id="ARBA00023229"/>
    </source>
</evidence>
<feature type="binding site" evidence="11">
    <location>
        <position position="221"/>
    </location>
    <ligand>
        <name>FMN</name>
        <dbReference type="ChEBI" id="CHEBI:58210"/>
    </ligand>
</feature>
<feature type="binding site" evidence="11">
    <location>
        <position position="130"/>
    </location>
    <ligand>
        <name>FMN</name>
        <dbReference type="ChEBI" id="CHEBI:58210"/>
    </ligand>
</feature>
<evidence type="ECO:0000256" key="1">
    <source>
        <dbReference type="ARBA" id="ARBA00001917"/>
    </source>
</evidence>
<dbReference type="SUPFAM" id="SSF51395">
    <property type="entry name" value="FMN-linked oxidoreductases"/>
    <property type="match status" value="1"/>
</dbReference>
<evidence type="ECO:0000256" key="11">
    <source>
        <dbReference type="HAMAP-Rule" id="MF_00354"/>
    </source>
</evidence>
<dbReference type="PANTHER" id="PTHR43665:SF1">
    <property type="entry name" value="ISOPENTENYL-DIPHOSPHATE DELTA-ISOMERASE"/>
    <property type="match status" value="1"/>
</dbReference>
<reference evidence="14" key="1">
    <citation type="journal article" date="2019" name="Int. J. Syst. Evol. Microbiol.">
        <title>The Global Catalogue of Microorganisms (GCM) 10K type strain sequencing project: providing services to taxonomists for standard genome sequencing and annotation.</title>
        <authorList>
            <consortium name="The Broad Institute Genomics Platform"/>
            <consortium name="The Broad Institute Genome Sequencing Center for Infectious Disease"/>
            <person name="Wu L."/>
            <person name="Ma J."/>
        </authorList>
    </citation>
    <scope>NUCLEOTIDE SEQUENCE [LARGE SCALE GENOMIC DNA]</scope>
    <source>
        <strain evidence="14">JCM 18715</strain>
    </source>
</reference>
<evidence type="ECO:0000313" key="13">
    <source>
        <dbReference type="EMBL" id="GAA5157719.1"/>
    </source>
</evidence>
<evidence type="ECO:0000256" key="5">
    <source>
        <dbReference type="ARBA" id="ARBA00022723"/>
    </source>
</evidence>